<dbReference type="InterPro" id="IPR058533">
    <property type="entry name" value="Cation_efflux_TM"/>
</dbReference>
<evidence type="ECO:0000313" key="13">
    <source>
        <dbReference type="Proteomes" id="UP000003844"/>
    </source>
</evidence>
<feature type="transmembrane region" description="Helical" evidence="9">
    <location>
        <begin position="202"/>
        <end position="220"/>
    </location>
</feature>
<dbReference type="EMBL" id="JH594606">
    <property type="protein sequence ID" value="EHQ03384.1"/>
    <property type="molecule type" value="Genomic_DNA"/>
</dbReference>
<organism evidence="12 13">
    <name type="scientific">Gillisia limnaea (strain DSM 15749 / LMG 21470 / R-8282)</name>
    <dbReference type="NCBI Taxonomy" id="865937"/>
    <lineage>
        <taxon>Bacteria</taxon>
        <taxon>Pseudomonadati</taxon>
        <taxon>Bacteroidota</taxon>
        <taxon>Flavobacteriia</taxon>
        <taxon>Flavobacteriales</taxon>
        <taxon>Flavobacteriaceae</taxon>
        <taxon>Gillisia</taxon>
    </lineage>
</organism>
<dbReference type="GO" id="GO:0005385">
    <property type="term" value="F:zinc ion transmembrane transporter activity"/>
    <property type="evidence" value="ECO:0007669"/>
    <property type="project" value="TreeGrafter"/>
</dbReference>
<dbReference type="STRING" id="865937.Gilli_2771"/>
<dbReference type="NCBIfam" id="TIGR01297">
    <property type="entry name" value="CDF"/>
    <property type="match status" value="1"/>
</dbReference>
<evidence type="ECO:0000256" key="1">
    <source>
        <dbReference type="ARBA" id="ARBA00004141"/>
    </source>
</evidence>
<keyword evidence="6 9" id="KW-1133">Transmembrane helix</keyword>
<comment type="similarity">
    <text evidence="2">Belongs to the cation diffusion facilitator (CDF) transporter (TC 2.A.4) family. SLC30A subfamily.</text>
</comment>
<protein>
    <submittedName>
        <fullName evidence="12">Cation diffusion facilitator family transporter</fullName>
    </submittedName>
</protein>
<feature type="coiled-coil region" evidence="8">
    <location>
        <begin position="276"/>
        <end position="303"/>
    </location>
</feature>
<feature type="transmembrane region" description="Helical" evidence="9">
    <location>
        <begin position="107"/>
        <end position="127"/>
    </location>
</feature>
<dbReference type="Pfam" id="PF16916">
    <property type="entry name" value="ZT_dimer"/>
    <property type="match status" value="1"/>
</dbReference>
<sequence>MDRSIFGKVLSLNLKKIVSLKCLYPEENMAHDHSHNTSGKNLKIAFFLNLGFTILEFIGGMYVNSIAIVSDAVHDLGDSLSLGTAWYLDKKSHQESNSKYSFGYKRFSLLGALINSLVLIVGSIYVISEAVGRILEPESSDAKGMIIFAIIGVTVNGYAAWKLSSGKTLNEKIVSWHLMEDVLGWFAVLIVAIILLFKDIQYLDPALSLLITLYILYNVFKRLKETLFIFLQGVPKDIDLKGLENRILKVENIASLHHMHVWSMEGENHVFTVHLKLKHIQELKQLQEVKERMREILEEYHFDHFTVETELDSDTCKLE</sequence>
<keyword evidence="5" id="KW-0862">Zinc</keyword>
<evidence type="ECO:0000256" key="6">
    <source>
        <dbReference type="ARBA" id="ARBA00022989"/>
    </source>
</evidence>
<dbReference type="SUPFAM" id="SSF161111">
    <property type="entry name" value="Cation efflux protein transmembrane domain-like"/>
    <property type="match status" value="1"/>
</dbReference>
<keyword evidence="7 9" id="KW-0472">Membrane</keyword>
<keyword evidence="8" id="KW-0175">Coiled coil</keyword>
<dbReference type="Proteomes" id="UP000003844">
    <property type="component" value="Unassembled WGS sequence"/>
</dbReference>
<dbReference type="GO" id="GO:0006882">
    <property type="term" value="P:intracellular zinc ion homeostasis"/>
    <property type="evidence" value="ECO:0007669"/>
    <property type="project" value="TreeGrafter"/>
</dbReference>
<keyword evidence="13" id="KW-1185">Reference proteome</keyword>
<gene>
    <name evidence="12" type="ORF">Gilli_2771</name>
</gene>
<reference evidence="13" key="1">
    <citation type="journal article" date="2012" name="Stand. Genomic Sci.">
        <title>Genome sequence of the Antarctic rhodopsins-containing flavobacterium Gillisia limnaea type strain (R-8282(T)).</title>
        <authorList>
            <person name="Riedel T."/>
            <person name="Held B."/>
            <person name="Nolan M."/>
            <person name="Lucas S."/>
            <person name="Lapidus A."/>
            <person name="Tice H."/>
            <person name="Del Rio T.G."/>
            <person name="Cheng J.F."/>
            <person name="Han C."/>
            <person name="Tapia R."/>
            <person name="Goodwin L.A."/>
            <person name="Pitluck S."/>
            <person name="Liolios K."/>
            <person name="Mavromatis K."/>
            <person name="Pagani I."/>
            <person name="Ivanova N."/>
            <person name="Mikhailova N."/>
            <person name="Pati A."/>
            <person name="Chen A."/>
            <person name="Palaniappan K."/>
            <person name="Land M."/>
            <person name="Rohde M."/>
            <person name="Tindall B.J."/>
            <person name="Detter J.C."/>
            <person name="Goker M."/>
            <person name="Bristow J."/>
            <person name="Eisen J.A."/>
            <person name="Markowitz V."/>
            <person name="Hugenholtz P."/>
            <person name="Kyrpides N.C."/>
            <person name="Klenk H.P."/>
            <person name="Woyke T."/>
        </authorList>
    </citation>
    <scope>NUCLEOTIDE SEQUENCE [LARGE SCALE GENOMIC DNA]</scope>
    <source>
        <strain evidence="13">DSM 15749 / LMG 21470 / R-8282</strain>
    </source>
</reference>
<feature type="domain" description="Cation efflux protein cytoplasmic" evidence="11">
    <location>
        <begin position="235"/>
        <end position="309"/>
    </location>
</feature>
<feature type="domain" description="Cation efflux protein transmembrane" evidence="10">
    <location>
        <begin position="42"/>
        <end position="230"/>
    </location>
</feature>
<proteinExistence type="inferred from homology"/>
<keyword evidence="3" id="KW-0813">Transport</keyword>
<evidence type="ECO:0000313" key="12">
    <source>
        <dbReference type="EMBL" id="EHQ03384.1"/>
    </source>
</evidence>
<dbReference type="PANTHER" id="PTHR45820:SF4">
    <property type="entry name" value="ZINC TRANSPORTER 63C, ISOFORM F"/>
    <property type="match status" value="1"/>
</dbReference>
<evidence type="ECO:0000256" key="2">
    <source>
        <dbReference type="ARBA" id="ARBA00008873"/>
    </source>
</evidence>
<evidence type="ECO:0000256" key="9">
    <source>
        <dbReference type="SAM" id="Phobius"/>
    </source>
</evidence>
<dbReference type="InterPro" id="IPR027469">
    <property type="entry name" value="Cation_efflux_TMD_sf"/>
</dbReference>
<evidence type="ECO:0000256" key="7">
    <source>
        <dbReference type="ARBA" id="ARBA00023136"/>
    </source>
</evidence>
<dbReference type="AlphaFoldDB" id="H2BZ39"/>
<keyword evidence="4 9" id="KW-0812">Transmembrane</keyword>
<dbReference type="Gene3D" id="1.20.1510.10">
    <property type="entry name" value="Cation efflux protein transmembrane domain"/>
    <property type="match status" value="1"/>
</dbReference>
<evidence type="ECO:0000256" key="3">
    <source>
        <dbReference type="ARBA" id="ARBA00022448"/>
    </source>
</evidence>
<comment type="subcellular location">
    <subcellularLocation>
        <location evidence="1">Membrane</location>
        <topology evidence="1">Multi-pass membrane protein</topology>
    </subcellularLocation>
</comment>
<accession>H2BZ39</accession>
<dbReference type="eggNOG" id="COG1230">
    <property type="taxonomic scope" value="Bacteria"/>
</dbReference>
<dbReference type="PANTHER" id="PTHR45820">
    <property type="entry name" value="FI23527P1"/>
    <property type="match status" value="1"/>
</dbReference>
<feature type="transmembrane region" description="Helical" evidence="9">
    <location>
        <begin position="173"/>
        <end position="196"/>
    </location>
</feature>
<evidence type="ECO:0000256" key="4">
    <source>
        <dbReference type="ARBA" id="ARBA00022692"/>
    </source>
</evidence>
<evidence type="ECO:0000259" key="11">
    <source>
        <dbReference type="Pfam" id="PF16916"/>
    </source>
</evidence>
<feature type="transmembrane region" description="Helical" evidence="9">
    <location>
        <begin position="142"/>
        <end position="161"/>
    </location>
</feature>
<evidence type="ECO:0000259" key="10">
    <source>
        <dbReference type="Pfam" id="PF01545"/>
    </source>
</evidence>
<dbReference type="GO" id="GO:0016020">
    <property type="term" value="C:membrane"/>
    <property type="evidence" value="ECO:0007669"/>
    <property type="project" value="UniProtKB-SubCell"/>
</dbReference>
<evidence type="ECO:0000256" key="8">
    <source>
        <dbReference type="SAM" id="Coils"/>
    </source>
</evidence>
<dbReference type="InterPro" id="IPR027470">
    <property type="entry name" value="Cation_efflux_CTD"/>
</dbReference>
<name>H2BZ39_GILLR</name>
<dbReference type="HOGENOM" id="CLU_013430_0_0_10"/>
<dbReference type="InterPro" id="IPR002524">
    <property type="entry name" value="Cation_efflux"/>
</dbReference>
<dbReference type="Pfam" id="PF01545">
    <property type="entry name" value="Cation_efflux"/>
    <property type="match status" value="1"/>
</dbReference>
<evidence type="ECO:0000256" key="5">
    <source>
        <dbReference type="ARBA" id="ARBA00022833"/>
    </source>
</evidence>